<evidence type="ECO:0000256" key="6">
    <source>
        <dbReference type="ARBA" id="ARBA00012863"/>
    </source>
</evidence>
<dbReference type="Pfam" id="PF24890">
    <property type="entry name" value="ALN_composite"/>
    <property type="match status" value="1"/>
</dbReference>
<comment type="cofactor">
    <cofactor evidence="2">
        <name>Zn(2+)</name>
        <dbReference type="ChEBI" id="CHEBI:29105"/>
    </cofactor>
</comment>
<dbReference type="EC" id="3.5.2.5" evidence="6"/>
<dbReference type="InterPro" id="IPR011059">
    <property type="entry name" value="Metal-dep_hydrolase_composite"/>
</dbReference>
<keyword evidence="13" id="KW-0862">Zinc</keyword>
<comment type="subunit">
    <text evidence="5">Homotetramer.</text>
</comment>
<dbReference type="GO" id="GO:0004038">
    <property type="term" value="F:allantoinase activity"/>
    <property type="evidence" value="ECO:0007669"/>
    <property type="project" value="UniProtKB-EC"/>
</dbReference>
<dbReference type="SUPFAM" id="SSF52540">
    <property type="entry name" value="P-loop containing nucleoside triphosphate hydrolases"/>
    <property type="match status" value="1"/>
</dbReference>
<dbReference type="SMART" id="SM00533">
    <property type="entry name" value="MUTSd"/>
    <property type="match status" value="1"/>
</dbReference>
<dbReference type="Proteomes" id="UP000504607">
    <property type="component" value="Chromosome 12"/>
</dbReference>
<evidence type="ECO:0000256" key="13">
    <source>
        <dbReference type="ARBA" id="ARBA00022833"/>
    </source>
</evidence>
<evidence type="ECO:0000256" key="14">
    <source>
        <dbReference type="ARBA" id="ARBA00022840"/>
    </source>
</evidence>
<dbReference type="OrthoDB" id="1924787at2759"/>
<dbReference type="SUPFAM" id="SSF160443">
    <property type="entry name" value="SMR domain-like"/>
    <property type="match status" value="1"/>
</dbReference>
<proteinExistence type="inferred from homology"/>
<dbReference type="InterPro" id="IPR000432">
    <property type="entry name" value="DNA_mismatch_repair_MutS_C"/>
</dbReference>
<evidence type="ECO:0000256" key="4">
    <source>
        <dbReference type="ARBA" id="ARBA00010368"/>
    </source>
</evidence>
<keyword evidence="11" id="KW-0255">Endonuclease</keyword>
<evidence type="ECO:0000256" key="18">
    <source>
        <dbReference type="SAM" id="SignalP"/>
    </source>
</evidence>
<evidence type="ECO:0000256" key="11">
    <source>
        <dbReference type="ARBA" id="ARBA00022759"/>
    </source>
</evidence>
<dbReference type="GO" id="GO:0006298">
    <property type="term" value="P:mismatch repair"/>
    <property type="evidence" value="ECO:0007669"/>
    <property type="project" value="InterPro"/>
</dbReference>
<protein>
    <recommendedName>
        <fullName evidence="6">allantoinase</fullName>
        <ecNumber evidence="6">3.5.2.5</ecNumber>
    </recommendedName>
</protein>
<dbReference type="GO" id="GO:0045910">
    <property type="term" value="P:negative regulation of DNA recombination"/>
    <property type="evidence" value="ECO:0007669"/>
    <property type="project" value="InterPro"/>
</dbReference>
<dbReference type="UniPathway" id="UPA00395">
    <property type="reaction ID" value="UER00653"/>
</dbReference>
<dbReference type="Pfam" id="PF20297">
    <property type="entry name" value="MSSS"/>
    <property type="match status" value="1"/>
</dbReference>
<evidence type="ECO:0000256" key="5">
    <source>
        <dbReference type="ARBA" id="ARBA00011881"/>
    </source>
</evidence>
<dbReference type="SMART" id="SM00534">
    <property type="entry name" value="MUTSac"/>
    <property type="match status" value="1"/>
</dbReference>
<dbReference type="Gene3D" id="3.20.20.140">
    <property type="entry name" value="Metal-dependent hydrolases"/>
    <property type="match status" value="1"/>
</dbReference>
<comment type="pathway">
    <text evidence="3">Nitrogen metabolism; (S)-allantoin degradation; allantoate from (S)-allantoin: step 1/1.</text>
</comment>
<dbReference type="InterPro" id="IPR036187">
    <property type="entry name" value="DNA_mismatch_repair_MutS_sf"/>
</dbReference>
<evidence type="ECO:0000256" key="7">
    <source>
        <dbReference type="ARBA" id="ARBA00022722"/>
    </source>
</evidence>
<evidence type="ECO:0000313" key="20">
    <source>
        <dbReference type="Proteomes" id="UP000504607"/>
    </source>
</evidence>
<keyword evidence="14" id="KW-0067">ATP-binding</keyword>
<dbReference type="NCBIfam" id="TIGR03178">
    <property type="entry name" value="allantoinase"/>
    <property type="match status" value="1"/>
</dbReference>
<dbReference type="InterPro" id="IPR007696">
    <property type="entry name" value="DNA_mismatch_repair_MutS_core"/>
</dbReference>
<dbReference type="FunFam" id="3.20.20.140:FF:000032">
    <property type="entry name" value="Allantoinase Dal1"/>
    <property type="match status" value="1"/>
</dbReference>
<dbReference type="Gene3D" id="3.30.1370.110">
    <property type="match status" value="1"/>
</dbReference>
<dbReference type="FunFam" id="3.30.1370.110:FF:000004">
    <property type="entry name" value="Endonuclease MutS2"/>
    <property type="match status" value="1"/>
</dbReference>
<evidence type="ECO:0000256" key="9">
    <source>
        <dbReference type="ARBA" id="ARBA00022730"/>
    </source>
</evidence>
<evidence type="ECO:0000256" key="3">
    <source>
        <dbReference type="ARBA" id="ARBA00004968"/>
    </source>
</evidence>
<keyword evidence="16" id="KW-0238">DNA-binding</keyword>
<evidence type="ECO:0000313" key="21">
    <source>
        <dbReference type="RefSeq" id="XP_019709562.1"/>
    </source>
</evidence>
<dbReference type="PANTHER" id="PTHR48466">
    <property type="entry name" value="OS10G0509000 PROTEIN-RELATED"/>
    <property type="match status" value="1"/>
</dbReference>
<dbReference type="GO" id="GO:0019843">
    <property type="term" value="F:rRNA binding"/>
    <property type="evidence" value="ECO:0007669"/>
    <property type="project" value="UniProtKB-KW"/>
</dbReference>
<keyword evidence="18" id="KW-0732">Signal</keyword>
<comment type="function">
    <text evidence="17">Catalyzes the conversion of allantoin (5-ureidohydantoin) to allantoate by hydrolytic cleavage of the five-member hydantoin ring. Catalyzes the first step of the ureide allantoin degradation followed by the sequential activity of AAH, UGLYAH and UAH which allows a complete purine breakdown without the intermediate generation of urea.</text>
</comment>
<keyword evidence="12" id="KW-0378">Hydrolase</keyword>
<keyword evidence="10" id="KW-0547">Nucleotide-binding</keyword>
<dbReference type="InParanoid" id="A0A6J0PPQ9"/>
<dbReference type="FunFam" id="3.40.50.300:FF:001814">
    <property type="entry name" value="DNA mismatch repair protein MutS type 2"/>
    <property type="match status" value="1"/>
</dbReference>
<evidence type="ECO:0000256" key="15">
    <source>
        <dbReference type="ARBA" id="ARBA00022884"/>
    </source>
</evidence>
<dbReference type="GO" id="GO:0008270">
    <property type="term" value="F:zinc ion binding"/>
    <property type="evidence" value="ECO:0007669"/>
    <property type="project" value="InterPro"/>
</dbReference>
<dbReference type="Gene3D" id="3.40.50.300">
    <property type="entry name" value="P-loop containing nucleotide triphosphate hydrolases"/>
    <property type="match status" value="1"/>
</dbReference>
<evidence type="ECO:0000256" key="1">
    <source>
        <dbReference type="ARBA" id="ARBA00001756"/>
    </source>
</evidence>
<keyword evidence="7" id="KW-0540">Nuclease</keyword>
<keyword evidence="9" id="KW-0699">rRNA-binding</keyword>
<dbReference type="Pfam" id="PF01979">
    <property type="entry name" value="Amidohydro_1"/>
    <property type="match status" value="1"/>
</dbReference>
<dbReference type="Pfam" id="PF01713">
    <property type="entry name" value="Smr"/>
    <property type="match status" value="1"/>
</dbReference>
<sequence>MEIVGWRALSLLALLASILVLYIKTPSKQMEINSDCSLLPYDHYWISSKRIVTPQGVITGAVEVKGGIIVSVVQGDDLQGSFSRAHVVDYGDAVIMPGLIDVHAHLDEPGRVEWEGFYSGTKAAAAGGITTLIDMPLNSFPSTVSEETLRLKVEATEKKIYVDVGFWGGLVPENAFNTSALQGLLNAGALGLKSFMCPSGINDFPMTNSTHIKEGLYVLAKYNRPLLIHAEIVLDSEMKVEMNDGGSDARSYATYLKTRPPSWEEAAIRELQEAMQDTKFGGRAEGAHVHIVHLSDAKASLHLIKDAKSSGASVTVETCPHYLAFAAEEIADGDTRFKCAPPIRDAVNRQKLWEALMEQHIDMLSSDHSPSVPDLKLFDEGDFLKAWGGISSLQFVLPVTWSYGRKYRITLTQLATWWSERPAKLSGQIHKGAIVRGNHADLVVWEPEVEFELDENHKTYHKHPTISPYMGMRLSGKVLATFVRGNIVYGRGKHAPEACGVPILAKIMFDCFIPVKKLPNLFFPPYLTISVPPKSRVSTPTSIRASNLSDNKIGLSSFGTGIRDANASQEKAGSFGLSNDLHKPRNEAGVSEVLREELRKETEEALEWSLVCSQVCAFVSTSAGKALCRSGSLPIGRDREESLKLLDQTAAVVLLPQPLDFSGIDDVSEIVRLAVDGQLLTIRELCAVERSLRSARRVFEQLEQVSAAAESPDRLAPLLDILQDCDFLTDIANKIGFCIDCTLSVVLDRASVKLESVRLERKQNMERLESLLREISMNVFQAGGIDSPLITKRRSRMCIGIKASHKSLLPEGIVLSSSSSGATYFMEPRDAVELNNMEVRLLNDEKDEELAILGFLSSEIACSETKFRLLMEKILELDLASARGAYALWMNGVRPVFSEGHQIIKSSISADSLSIDIQGIQHPLLLQPSLRSLSSISIPEAGSSEMLNRRDGLMESEDLPEAETPVPIDVRIGYTTKVLVISGPNTGGKTATMKTLGLAALMSKAGMFLPARGRPRLPWFDQILADIGDHQSLEHNLSTFSGHISRICKILEVASNDSLVLIDEIGSGTDPSEGVALSTSIMQHLAGCVDLAVVTTHFADLSHLKDGDSRFENAAMEFCVESLQPTYRILWGSTGNSNALSIAKSIGFDQKVLDRAQEWVERLAPDKQREQQGLLYQSLLEERNLLEAQSKEAASVLSEVKRLHLEIHSEAEDLDRRVSALKAKESHRVQQELKTVKSQMDSIIKNFETQLKNASPDQFKSMIREAEAAIASIVAAHHPGDDTLFQKTDSHSSYIRQIGDKVYVKGLGNKLAAVIEAPAKDDIAMVQYGKMKVRVKKTDMKLVEGSMKDTVYSASHLKVQDQGQYYKEASVRANKDEVSFGPAVRTSKNTVDLRGMRVEEASHHLHMAITGCRSNGVLFVVHGMGTGAVKECAMDILRNHPRVAKFEEESPMNYGCTIAYIK</sequence>
<dbReference type="GO" id="GO:0030983">
    <property type="term" value="F:mismatched DNA binding"/>
    <property type="evidence" value="ECO:0007669"/>
    <property type="project" value="InterPro"/>
</dbReference>
<accession>A0A6J0PPQ9</accession>
<evidence type="ECO:0000256" key="8">
    <source>
        <dbReference type="ARBA" id="ARBA00022723"/>
    </source>
</evidence>
<dbReference type="Pfam" id="PF00488">
    <property type="entry name" value="MutS_V"/>
    <property type="match status" value="1"/>
</dbReference>
<dbReference type="PROSITE" id="PS00486">
    <property type="entry name" value="DNA_MISMATCH_REPAIR_2"/>
    <property type="match status" value="1"/>
</dbReference>
<dbReference type="InterPro" id="IPR017593">
    <property type="entry name" value="Allantoinase"/>
</dbReference>
<dbReference type="InterPro" id="IPR036063">
    <property type="entry name" value="Smr_dom_sf"/>
</dbReference>
<dbReference type="PROSITE" id="PS50828">
    <property type="entry name" value="SMR"/>
    <property type="match status" value="1"/>
</dbReference>
<dbReference type="InterPro" id="IPR005747">
    <property type="entry name" value="MutS2"/>
</dbReference>
<comment type="catalytic activity">
    <reaction evidence="1">
        <text>(S)-allantoin + H2O = allantoate + H(+)</text>
        <dbReference type="Rhea" id="RHEA:17029"/>
        <dbReference type="ChEBI" id="CHEBI:15377"/>
        <dbReference type="ChEBI" id="CHEBI:15378"/>
        <dbReference type="ChEBI" id="CHEBI:15678"/>
        <dbReference type="ChEBI" id="CHEBI:17536"/>
        <dbReference type="EC" id="3.5.2.5"/>
    </reaction>
</comment>
<reference evidence="21" key="1">
    <citation type="submission" date="2025-08" db="UniProtKB">
        <authorList>
            <consortium name="RefSeq"/>
        </authorList>
    </citation>
    <scope>IDENTIFICATION</scope>
</reference>
<dbReference type="SUPFAM" id="SSF48334">
    <property type="entry name" value="DNA repair protein MutS, domain III"/>
    <property type="match status" value="1"/>
</dbReference>
<feature type="domain" description="Smr" evidence="19">
    <location>
        <begin position="1391"/>
        <end position="1462"/>
    </location>
</feature>
<dbReference type="GO" id="GO:0005524">
    <property type="term" value="F:ATP binding"/>
    <property type="evidence" value="ECO:0007669"/>
    <property type="project" value="UniProtKB-KW"/>
</dbReference>
<dbReference type="GO" id="GO:0016887">
    <property type="term" value="F:ATP hydrolysis activity"/>
    <property type="evidence" value="ECO:0007669"/>
    <property type="project" value="InterPro"/>
</dbReference>
<dbReference type="InterPro" id="IPR032466">
    <property type="entry name" value="Metal_Hydrolase"/>
</dbReference>
<evidence type="ECO:0000256" key="2">
    <source>
        <dbReference type="ARBA" id="ARBA00001947"/>
    </source>
</evidence>
<dbReference type="GO" id="GO:0000256">
    <property type="term" value="P:allantoin catabolic process"/>
    <property type="evidence" value="ECO:0007669"/>
    <property type="project" value="UniProtKB-UniPathway"/>
</dbReference>
<feature type="chain" id="PRO_5027066785" description="allantoinase" evidence="18">
    <location>
        <begin position="30"/>
        <end position="1462"/>
    </location>
</feature>
<dbReference type="InterPro" id="IPR027417">
    <property type="entry name" value="P-loop_NTPase"/>
</dbReference>
<dbReference type="SUPFAM" id="SSF51338">
    <property type="entry name" value="Composite domain of metallo-dependent hydrolases"/>
    <property type="match status" value="1"/>
</dbReference>
<dbReference type="PANTHER" id="PTHR48466:SF1">
    <property type="entry name" value="SMR DOMAIN-CONTAINING PROTEIN"/>
    <property type="match status" value="1"/>
</dbReference>
<feature type="signal peptide" evidence="18">
    <location>
        <begin position="1"/>
        <end position="29"/>
    </location>
</feature>
<dbReference type="InterPro" id="IPR045076">
    <property type="entry name" value="MutS"/>
</dbReference>
<name>A0A6J0PPQ9_ELAGV</name>
<dbReference type="InterPro" id="IPR002625">
    <property type="entry name" value="Smr_dom"/>
</dbReference>
<keyword evidence="15" id="KW-0694">RNA-binding</keyword>
<evidence type="ECO:0000256" key="12">
    <source>
        <dbReference type="ARBA" id="ARBA00022801"/>
    </source>
</evidence>
<dbReference type="SMART" id="SM00463">
    <property type="entry name" value="SMR"/>
    <property type="match status" value="1"/>
</dbReference>
<dbReference type="SUPFAM" id="SSF51556">
    <property type="entry name" value="Metallo-dependent hydrolases"/>
    <property type="match status" value="1"/>
</dbReference>
<organism evidence="20 21">
    <name type="scientific">Elaeis guineensis var. tenera</name>
    <name type="common">Oil palm</name>
    <dbReference type="NCBI Taxonomy" id="51953"/>
    <lineage>
        <taxon>Eukaryota</taxon>
        <taxon>Viridiplantae</taxon>
        <taxon>Streptophyta</taxon>
        <taxon>Embryophyta</taxon>
        <taxon>Tracheophyta</taxon>
        <taxon>Spermatophyta</taxon>
        <taxon>Magnoliopsida</taxon>
        <taxon>Liliopsida</taxon>
        <taxon>Arecaceae</taxon>
        <taxon>Arecoideae</taxon>
        <taxon>Cocoseae</taxon>
        <taxon>Elaeidinae</taxon>
        <taxon>Elaeis</taxon>
    </lineage>
</organism>
<dbReference type="GO" id="GO:0140664">
    <property type="term" value="F:ATP-dependent DNA damage sensor activity"/>
    <property type="evidence" value="ECO:0007669"/>
    <property type="project" value="InterPro"/>
</dbReference>
<evidence type="ECO:0000256" key="16">
    <source>
        <dbReference type="ARBA" id="ARBA00023125"/>
    </source>
</evidence>
<dbReference type="GO" id="GO:0050897">
    <property type="term" value="F:cobalt ion binding"/>
    <property type="evidence" value="ECO:0007669"/>
    <property type="project" value="InterPro"/>
</dbReference>
<dbReference type="GO" id="GO:0004519">
    <property type="term" value="F:endonuclease activity"/>
    <property type="evidence" value="ECO:0007669"/>
    <property type="project" value="UniProtKB-KW"/>
</dbReference>
<dbReference type="InterPro" id="IPR056854">
    <property type="entry name" value="ALN_composite"/>
</dbReference>
<evidence type="ECO:0000256" key="10">
    <source>
        <dbReference type="ARBA" id="ARBA00022741"/>
    </source>
</evidence>
<keyword evidence="8" id="KW-0479">Metal-binding</keyword>
<keyword evidence="20" id="KW-1185">Reference proteome</keyword>
<dbReference type="NCBIfam" id="TIGR01069">
    <property type="entry name" value="mutS2"/>
    <property type="match status" value="1"/>
</dbReference>
<comment type="similarity">
    <text evidence="4">Belongs to the metallo-dependent hydrolases superfamily. Allantoinase family.</text>
</comment>
<evidence type="ECO:0000256" key="17">
    <source>
        <dbReference type="ARBA" id="ARBA00053421"/>
    </source>
</evidence>
<gene>
    <name evidence="21" type="primary">LOC105054914</name>
</gene>
<evidence type="ECO:0000259" key="19">
    <source>
        <dbReference type="PROSITE" id="PS50828"/>
    </source>
</evidence>
<dbReference type="InterPro" id="IPR006680">
    <property type="entry name" value="Amidohydro-rel"/>
</dbReference>
<dbReference type="InterPro" id="IPR046893">
    <property type="entry name" value="MSSS"/>
</dbReference>
<dbReference type="RefSeq" id="XP_019709562.1">
    <property type="nucleotide sequence ID" value="XM_019854003.2"/>
</dbReference>